<keyword evidence="6" id="KW-1185">Reference proteome</keyword>
<dbReference type="PANTHER" id="PTHR42970:SF1">
    <property type="entry name" value="PECTATE LYASE C-RELATED"/>
    <property type="match status" value="1"/>
</dbReference>
<evidence type="ECO:0000313" key="5">
    <source>
        <dbReference type="EMBL" id="SHL43425.1"/>
    </source>
</evidence>
<evidence type="ECO:0000256" key="4">
    <source>
        <dbReference type="SAM" id="SignalP"/>
    </source>
</evidence>
<dbReference type="EMBL" id="FRAS01000014">
    <property type="protein sequence ID" value="SHL43425.1"/>
    <property type="molecule type" value="Genomic_DNA"/>
</dbReference>
<keyword evidence="1" id="KW-0479">Metal-binding</keyword>
<evidence type="ECO:0000256" key="3">
    <source>
        <dbReference type="SAM" id="MobiDB-lite"/>
    </source>
</evidence>
<organism evidence="5 6">
    <name type="scientific">Hymenobacter psychrotolerans DSM 18569</name>
    <dbReference type="NCBI Taxonomy" id="1121959"/>
    <lineage>
        <taxon>Bacteria</taxon>
        <taxon>Pseudomonadati</taxon>
        <taxon>Bacteroidota</taxon>
        <taxon>Cytophagia</taxon>
        <taxon>Cytophagales</taxon>
        <taxon>Hymenobacteraceae</taxon>
        <taxon>Hymenobacter</taxon>
    </lineage>
</organism>
<dbReference type="Proteomes" id="UP000183947">
    <property type="component" value="Unassembled WGS sequence"/>
</dbReference>
<evidence type="ECO:0008006" key="7">
    <source>
        <dbReference type="Google" id="ProtNLM"/>
    </source>
</evidence>
<dbReference type="InterPro" id="IPR011050">
    <property type="entry name" value="Pectin_lyase_fold/virulence"/>
</dbReference>
<feature type="region of interest" description="Disordered" evidence="3">
    <location>
        <begin position="438"/>
        <end position="472"/>
    </location>
</feature>
<evidence type="ECO:0000256" key="1">
    <source>
        <dbReference type="ARBA" id="ARBA00022723"/>
    </source>
</evidence>
<feature type="signal peptide" evidence="4">
    <location>
        <begin position="1"/>
        <end position="34"/>
    </location>
</feature>
<proteinExistence type="predicted"/>
<dbReference type="AlphaFoldDB" id="A0A1M7AL97"/>
<protein>
    <recommendedName>
        <fullName evidence="7">Pectate lyase</fullName>
    </recommendedName>
</protein>
<gene>
    <name evidence="5" type="ORF">SAMN02746009_02758</name>
</gene>
<dbReference type="InterPro" id="IPR052063">
    <property type="entry name" value="Polysaccharide_Lyase_1"/>
</dbReference>
<dbReference type="Gene3D" id="2.160.20.10">
    <property type="entry name" value="Single-stranded right-handed beta-helix, Pectin lyase-like"/>
    <property type="match status" value="1"/>
</dbReference>
<feature type="chain" id="PRO_5012771084" description="Pectate lyase" evidence="4">
    <location>
        <begin position="35"/>
        <end position="495"/>
    </location>
</feature>
<evidence type="ECO:0000256" key="2">
    <source>
        <dbReference type="ARBA" id="ARBA00023180"/>
    </source>
</evidence>
<dbReference type="RefSeq" id="WP_073286040.1">
    <property type="nucleotide sequence ID" value="NZ_FRAS01000014.1"/>
</dbReference>
<sequence>MYQKFRLPQLLRIVSIGSCGALALLATAAIPAAAQQPAFPGAEGAGRFTSGGRGTVAVPTTVFEVTNLNDDNQPGSLRYALTKAAPARTVVFRVSGTIHLLSPLTISKANTTIAGQTAPGDGICLADYPVSVKANNVIIRFVRFRMGDKNQNKGQVDGGGGDDAFGGVRNSRLIVDHCTMSWSTDEVMSVYEGDSTTLQWNLLSEPLNYSYHFETGDTDFERHGYGGIWGGQHATMHHNLFAHCNSRTPRFNGSRYTHPAGFENVDFRNNVIYNWGENNVYAGEGGNYNLVGNYYKHGPSTKESVKARVVNPYKLDKGKNPLPYGKFYLSGNYVDASADITRHNWRGVTMQGGTAADTVLSKVDQPFELGPVTTQTAPNAYAAVLQSVGASLPRRDTLDQRIIRDVTQRRGRLIDVQGSYPHGTPYSVSQKAWPELKSAPAPLDTDHDGMPDAWEKRHGLNPNDPADRAKTSPDGYTMLEVYLNSLVVLPAAKGK</sequence>
<reference evidence="6" key="1">
    <citation type="submission" date="2016-11" db="EMBL/GenBank/DDBJ databases">
        <authorList>
            <person name="Varghese N."/>
            <person name="Submissions S."/>
        </authorList>
    </citation>
    <scope>NUCLEOTIDE SEQUENCE [LARGE SCALE GENOMIC DNA]</scope>
    <source>
        <strain evidence="6">DSM 18569</strain>
    </source>
</reference>
<keyword evidence="4" id="KW-0732">Signal</keyword>
<feature type="compositionally biased region" description="Basic and acidic residues" evidence="3">
    <location>
        <begin position="444"/>
        <end position="458"/>
    </location>
</feature>
<evidence type="ECO:0000313" key="6">
    <source>
        <dbReference type="Proteomes" id="UP000183947"/>
    </source>
</evidence>
<accession>A0A1M7AL97</accession>
<keyword evidence="2" id="KW-0325">Glycoprotein</keyword>
<dbReference type="SUPFAM" id="SSF51126">
    <property type="entry name" value="Pectin lyase-like"/>
    <property type="match status" value="1"/>
</dbReference>
<dbReference type="PANTHER" id="PTHR42970">
    <property type="entry name" value="PECTATE LYASE C-RELATED"/>
    <property type="match status" value="1"/>
</dbReference>
<dbReference type="InterPro" id="IPR012334">
    <property type="entry name" value="Pectin_lyas_fold"/>
</dbReference>
<name>A0A1M7AL97_9BACT</name>
<dbReference type="STRING" id="1121959.SAMN02746009_02758"/>
<dbReference type="GO" id="GO:0046872">
    <property type="term" value="F:metal ion binding"/>
    <property type="evidence" value="ECO:0007669"/>
    <property type="project" value="UniProtKB-KW"/>
</dbReference>